<organism evidence="7 8">
    <name type="scientific">Thalassolituus pacificus</name>
    <dbReference type="NCBI Taxonomy" id="2975440"/>
    <lineage>
        <taxon>Bacteria</taxon>
        <taxon>Pseudomonadati</taxon>
        <taxon>Pseudomonadota</taxon>
        <taxon>Gammaproteobacteria</taxon>
        <taxon>Oceanospirillales</taxon>
        <taxon>Oceanospirillaceae</taxon>
        <taxon>Thalassolituus</taxon>
    </lineage>
</organism>
<dbReference type="Gene3D" id="2.30.42.10">
    <property type="match status" value="1"/>
</dbReference>
<proteinExistence type="inferred from homology"/>
<dbReference type="SUPFAM" id="SSF50156">
    <property type="entry name" value="PDZ domain-like"/>
    <property type="match status" value="1"/>
</dbReference>
<keyword evidence="3" id="KW-0378">Hydrolase</keyword>
<comment type="similarity">
    <text evidence="1">Belongs to the peptidase S1C family.</text>
</comment>
<name>A0A9X2WH68_9GAMM</name>
<dbReference type="Pfam" id="PF13180">
    <property type="entry name" value="PDZ_2"/>
    <property type="match status" value="1"/>
</dbReference>
<evidence type="ECO:0000259" key="6">
    <source>
        <dbReference type="PROSITE" id="PS50106"/>
    </source>
</evidence>
<dbReference type="EMBL" id="JAOANI010000028">
    <property type="protein sequence ID" value="MCT7360313.1"/>
    <property type="molecule type" value="Genomic_DNA"/>
</dbReference>
<comment type="caution">
    <text evidence="7">The sequence shown here is derived from an EMBL/GenBank/DDBJ whole genome shotgun (WGS) entry which is preliminary data.</text>
</comment>
<feature type="transmembrane region" description="Helical" evidence="5">
    <location>
        <begin position="7"/>
        <end position="29"/>
    </location>
</feature>
<dbReference type="GO" id="GO:0006515">
    <property type="term" value="P:protein quality control for misfolded or incompletely synthesized proteins"/>
    <property type="evidence" value="ECO:0007669"/>
    <property type="project" value="TreeGrafter"/>
</dbReference>
<dbReference type="PANTHER" id="PTHR22939:SF101">
    <property type="entry name" value="PERIPLASMIC PH-DEPENDENT SERINE ENDOPROTEASE DEGQ"/>
    <property type="match status" value="1"/>
</dbReference>
<keyword evidence="8" id="KW-1185">Reference proteome</keyword>
<keyword evidence="5" id="KW-1133">Transmembrane helix</keyword>
<feature type="domain" description="PDZ" evidence="6">
    <location>
        <begin position="298"/>
        <end position="369"/>
    </location>
</feature>
<dbReference type="PROSITE" id="PS50106">
    <property type="entry name" value="PDZ"/>
    <property type="match status" value="1"/>
</dbReference>
<dbReference type="SUPFAM" id="SSF50494">
    <property type="entry name" value="Trypsin-like serine proteases"/>
    <property type="match status" value="1"/>
</dbReference>
<keyword evidence="2" id="KW-0645">Protease</keyword>
<dbReference type="PANTHER" id="PTHR22939">
    <property type="entry name" value="SERINE PROTEASE FAMILY S1C HTRA-RELATED"/>
    <property type="match status" value="1"/>
</dbReference>
<reference evidence="7" key="1">
    <citation type="journal article" date="2022" name="Front. Microbiol.">
        <title>Genome-based taxonomic rearrangement of Oceanobacter-related bacteria including the description of Thalassolituus hydrocarbonoclasticus sp. nov. and Thalassolituus pacificus sp. nov. and emended description of the genus Thalassolituus.</title>
        <authorList>
            <person name="Dong C."/>
            <person name="Wei L."/>
            <person name="Wang J."/>
            <person name="Lai Q."/>
            <person name="Huang Z."/>
            <person name="Shao Z."/>
        </authorList>
    </citation>
    <scope>NUCLEOTIDE SEQUENCE</scope>
    <source>
        <strain evidence="7">59MF3M-4</strain>
    </source>
</reference>
<accession>A0A9X2WH68</accession>
<dbReference type="InterPro" id="IPR001478">
    <property type="entry name" value="PDZ"/>
</dbReference>
<keyword evidence="5" id="KW-0472">Membrane</keyword>
<evidence type="ECO:0000313" key="7">
    <source>
        <dbReference type="EMBL" id="MCT7360313.1"/>
    </source>
</evidence>
<keyword evidence="5" id="KW-0812">Transmembrane</keyword>
<dbReference type="InterPro" id="IPR001940">
    <property type="entry name" value="Peptidase_S1C"/>
</dbReference>
<protein>
    <submittedName>
        <fullName evidence="7">Trypsin-like peptidase domain-containing protein</fullName>
    </submittedName>
</protein>
<evidence type="ECO:0000256" key="5">
    <source>
        <dbReference type="SAM" id="Phobius"/>
    </source>
</evidence>
<evidence type="ECO:0000313" key="8">
    <source>
        <dbReference type="Proteomes" id="UP001147830"/>
    </source>
</evidence>
<dbReference type="InterPro" id="IPR009003">
    <property type="entry name" value="Peptidase_S1_PA"/>
</dbReference>
<dbReference type="AlphaFoldDB" id="A0A9X2WH68"/>
<evidence type="ECO:0000256" key="3">
    <source>
        <dbReference type="ARBA" id="ARBA00022801"/>
    </source>
</evidence>
<dbReference type="GO" id="GO:0004252">
    <property type="term" value="F:serine-type endopeptidase activity"/>
    <property type="evidence" value="ECO:0007669"/>
    <property type="project" value="InterPro"/>
</dbReference>
<dbReference type="PRINTS" id="PR00834">
    <property type="entry name" value="PROTEASES2C"/>
</dbReference>
<evidence type="ECO:0000256" key="1">
    <source>
        <dbReference type="ARBA" id="ARBA00010541"/>
    </source>
</evidence>
<reference evidence="7" key="2">
    <citation type="submission" date="2022-08" db="EMBL/GenBank/DDBJ databases">
        <authorList>
            <person name="Dong C."/>
        </authorList>
    </citation>
    <scope>NUCLEOTIDE SEQUENCE</scope>
    <source>
        <strain evidence="7">59MF3M-4</strain>
    </source>
</reference>
<evidence type="ECO:0000256" key="4">
    <source>
        <dbReference type="ARBA" id="ARBA00022825"/>
    </source>
</evidence>
<dbReference type="Gene3D" id="2.40.10.120">
    <property type="match status" value="1"/>
</dbReference>
<dbReference type="GO" id="GO:0042597">
    <property type="term" value="C:periplasmic space"/>
    <property type="evidence" value="ECO:0007669"/>
    <property type="project" value="TreeGrafter"/>
</dbReference>
<keyword evidence="4" id="KW-0720">Serine protease</keyword>
<dbReference type="SMART" id="SM00228">
    <property type="entry name" value="PDZ"/>
    <property type="match status" value="1"/>
</dbReference>
<dbReference type="InterPro" id="IPR036034">
    <property type="entry name" value="PDZ_sf"/>
</dbReference>
<gene>
    <name evidence="7" type="ORF">NYR02_14925</name>
</gene>
<evidence type="ECO:0000256" key="2">
    <source>
        <dbReference type="ARBA" id="ARBA00022670"/>
    </source>
</evidence>
<dbReference type="Pfam" id="PF13365">
    <property type="entry name" value="Trypsin_2"/>
    <property type="match status" value="1"/>
</dbReference>
<sequence>MRSAQFIVNTLVIPILVGLVVAFSVLLWAPELVTPATPKAPAITYAPLAGIGPMPEQRNEPGSNAAGQAGPVSYADAVDRAAPAVVNIFTRKLVRRKTHPLFDDPFFQRFFRTNPEPSERMQSSLGSGVIMSPDGYVLTNNHVIHGADQIVVALHDGREVNATVVGTDPEADLAVLKIELENLPQIQVAHDSQLRIGDVVLAIGNPFGVGQTVTLGIVSATGRNQLGLNTYEDYIQTDAAINPGNSGGALINAYGELVGLNTAIFSKSGGSQGIGFAIPAEVASRTLTDIATHGATIRGWLGIEVQESTPQLLTALSLPQALTGLIVTGIYPDGPADQAKLAVGDILVKINAQDAANARSAMNQIAALRPGDGIDLEFIRAGQKMQTHATAGQRKAHQQ</sequence>
<dbReference type="Proteomes" id="UP001147830">
    <property type="component" value="Unassembled WGS sequence"/>
</dbReference>